<evidence type="ECO:0000256" key="5">
    <source>
        <dbReference type="SAM" id="MobiDB-lite"/>
    </source>
</evidence>
<dbReference type="InterPro" id="IPR009057">
    <property type="entry name" value="Homeodomain-like_sf"/>
</dbReference>
<dbReference type="AlphaFoldDB" id="A0A840IM07"/>
<proteinExistence type="predicted"/>
<evidence type="ECO:0000256" key="4">
    <source>
        <dbReference type="PROSITE-ProRule" id="PRU00335"/>
    </source>
</evidence>
<dbReference type="PRINTS" id="PR00455">
    <property type="entry name" value="HTHTETR"/>
</dbReference>
<dbReference type="PANTHER" id="PTHR30055:SF234">
    <property type="entry name" value="HTH-TYPE TRANSCRIPTIONAL REGULATOR BETI"/>
    <property type="match status" value="1"/>
</dbReference>
<evidence type="ECO:0000259" key="6">
    <source>
        <dbReference type="PROSITE" id="PS50977"/>
    </source>
</evidence>
<organism evidence="7 8">
    <name type="scientific">Conexibacter arvalis</name>
    <dbReference type="NCBI Taxonomy" id="912552"/>
    <lineage>
        <taxon>Bacteria</taxon>
        <taxon>Bacillati</taxon>
        <taxon>Actinomycetota</taxon>
        <taxon>Thermoleophilia</taxon>
        <taxon>Solirubrobacterales</taxon>
        <taxon>Conexibacteraceae</taxon>
        <taxon>Conexibacter</taxon>
    </lineage>
</organism>
<dbReference type="InterPro" id="IPR001647">
    <property type="entry name" value="HTH_TetR"/>
</dbReference>
<feature type="region of interest" description="Disordered" evidence="5">
    <location>
        <begin position="208"/>
        <end position="228"/>
    </location>
</feature>
<evidence type="ECO:0000313" key="7">
    <source>
        <dbReference type="EMBL" id="MBB4665024.1"/>
    </source>
</evidence>
<dbReference type="PANTHER" id="PTHR30055">
    <property type="entry name" value="HTH-TYPE TRANSCRIPTIONAL REGULATOR RUTR"/>
    <property type="match status" value="1"/>
</dbReference>
<keyword evidence="3" id="KW-0804">Transcription</keyword>
<keyword evidence="1" id="KW-0805">Transcription regulation</keyword>
<evidence type="ECO:0000256" key="1">
    <source>
        <dbReference type="ARBA" id="ARBA00023015"/>
    </source>
</evidence>
<feature type="domain" description="HTH tetR-type" evidence="6">
    <location>
        <begin position="15"/>
        <end position="75"/>
    </location>
</feature>
<sequence>MSTRQPPRWSRLDPDVRRSEILLAAKEIFGTRPYGSVSITAIAEAAGVSRALVTHYFGGKRELMLATLREYGAMEGLVPRTDLGLPVEETVARNVDAWLDFMAAHRELVFAMTSVSALDRDPEVAQVIDDLRDATVDRMLVNHFGTSDVPAPIRVVLRGYTGLAQVGVADWLVTERATREQIRVLLTKGLLTLLREVLPKVVEVSGPLEAGASGGEHAPDGVGAPAAG</sequence>
<dbReference type="Gene3D" id="1.10.357.10">
    <property type="entry name" value="Tetracycline Repressor, domain 2"/>
    <property type="match status" value="1"/>
</dbReference>
<gene>
    <name evidence="7" type="ORF">BDZ31_004643</name>
</gene>
<dbReference type="Pfam" id="PF00440">
    <property type="entry name" value="TetR_N"/>
    <property type="match status" value="1"/>
</dbReference>
<protein>
    <submittedName>
        <fullName evidence="7">AcrR family transcriptional regulator</fullName>
    </submittedName>
</protein>
<evidence type="ECO:0000256" key="2">
    <source>
        <dbReference type="ARBA" id="ARBA00023125"/>
    </source>
</evidence>
<dbReference type="GO" id="GO:0003700">
    <property type="term" value="F:DNA-binding transcription factor activity"/>
    <property type="evidence" value="ECO:0007669"/>
    <property type="project" value="TreeGrafter"/>
</dbReference>
<reference evidence="7 8" key="1">
    <citation type="submission" date="2020-08" db="EMBL/GenBank/DDBJ databases">
        <title>Genomic Encyclopedia of Archaeal and Bacterial Type Strains, Phase II (KMG-II): from individual species to whole genera.</title>
        <authorList>
            <person name="Goeker M."/>
        </authorList>
    </citation>
    <scope>NUCLEOTIDE SEQUENCE [LARGE SCALE GENOMIC DNA]</scope>
    <source>
        <strain evidence="7 8">DSM 23288</strain>
    </source>
</reference>
<comment type="caution">
    <text evidence="7">The sequence shown here is derived from an EMBL/GenBank/DDBJ whole genome shotgun (WGS) entry which is preliminary data.</text>
</comment>
<dbReference type="Proteomes" id="UP000585272">
    <property type="component" value="Unassembled WGS sequence"/>
</dbReference>
<name>A0A840IM07_9ACTN</name>
<dbReference type="RefSeq" id="WP_343075679.1">
    <property type="nucleotide sequence ID" value="NZ_JACHNU010000010.1"/>
</dbReference>
<evidence type="ECO:0000313" key="8">
    <source>
        <dbReference type="Proteomes" id="UP000585272"/>
    </source>
</evidence>
<dbReference type="InterPro" id="IPR050109">
    <property type="entry name" value="HTH-type_TetR-like_transc_reg"/>
</dbReference>
<keyword evidence="8" id="KW-1185">Reference proteome</keyword>
<evidence type="ECO:0000256" key="3">
    <source>
        <dbReference type="ARBA" id="ARBA00023163"/>
    </source>
</evidence>
<feature type="DNA-binding region" description="H-T-H motif" evidence="4">
    <location>
        <begin position="38"/>
        <end position="57"/>
    </location>
</feature>
<dbReference type="EMBL" id="JACHNU010000010">
    <property type="protein sequence ID" value="MBB4665024.1"/>
    <property type="molecule type" value="Genomic_DNA"/>
</dbReference>
<accession>A0A840IM07</accession>
<dbReference type="SUPFAM" id="SSF46689">
    <property type="entry name" value="Homeodomain-like"/>
    <property type="match status" value="1"/>
</dbReference>
<keyword evidence="2 4" id="KW-0238">DNA-binding</keyword>
<dbReference type="PROSITE" id="PS50977">
    <property type="entry name" value="HTH_TETR_2"/>
    <property type="match status" value="1"/>
</dbReference>
<dbReference type="GO" id="GO:0000976">
    <property type="term" value="F:transcription cis-regulatory region binding"/>
    <property type="evidence" value="ECO:0007669"/>
    <property type="project" value="TreeGrafter"/>
</dbReference>